<accession>A0A314LFY0</accession>
<sequence length="212" mass="25305">MLPKPNLSMSSPIDCFERLPDSLVLRIFDTIGDAKALGICCVVCTRFRSLVPEAGFFVWQRELPRKYLDHEDLWNDDDFLPDPFFKEYRDEFRKIYSRYFRQIIQSHGFDIDVYPGNAKAAFYVPYLDFEREVDMLMELATYAIEEFNKTSVYKYKVIKIETVNFMLSRYREFFMTVKVENLTLRTPWATFRIRARKGFHGEKIVSFCRPKV</sequence>
<dbReference type="PANTHER" id="PTHR31260:SF42">
    <property type="entry name" value="RESTRICTION ENDONUCLEASE DOMAIN-CONTAINING PROTEIN"/>
    <property type="match status" value="1"/>
</dbReference>
<dbReference type="Gramene" id="OIT40473">
    <property type="protein sequence ID" value="OIT40473"/>
    <property type="gene ID" value="A4A49_06991"/>
</dbReference>
<dbReference type="AlphaFoldDB" id="A0A314LFY0"/>
<reference evidence="2" key="1">
    <citation type="submission" date="2016-11" db="EMBL/GenBank/DDBJ databases">
        <title>The genome of Nicotiana attenuata.</title>
        <authorList>
            <person name="Xu S."/>
            <person name="Brockmoeller T."/>
            <person name="Gaquerel E."/>
            <person name="Navarro A."/>
            <person name="Kuhl H."/>
            <person name="Gase K."/>
            <person name="Ling Z."/>
            <person name="Zhou W."/>
            <person name="Kreitzer C."/>
            <person name="Stanke M."/>
            <person name="Tang H."/>
            <person name="Lyons E."/>
            <person name="Pandey P."/>
            <person name="Pandey S.P."/>
            <person name="Timmermann B."/>
            <person name="Baldwin I.T."/>
        </authorList>
    </citation>
    <scope>NUCLEOTIDE SEQUENCE [LARGE SCALE GENOMIC DNA]</scope>
    <source>
        <strain evidence="2">UT</strain>
    </source>
</reference>
<feature type="domain" description="F-box" evidence="1">
    <location>
        <begin position="16"/>
        <end position="51"/>
    </location>
</feature>
<keyword evidence="3" id="KW-1185">Reference proteome</keyword>
<evidence type="ECO:0000259" key="1">
    <source>
        <dbReference type="Pfam" id="PF12937"/>
    </source>
</evidence>
<dbReference type="EMBL" id="MJEQ01000022">
    <property type="protein sequence ID" value="OIT40473.1"/>
    <property type="molecule type" value="Genomic_DNA"/>
</dbReference>
<protein>
    <recommendedName>
        <fullName evidence="1">F-box domain-containing protein</fullName>
    </recommendedName>
</protein>
<dbReference type="PANTHER" id="PTHR31260">
    <property type="entry name" value="CYSTATIN/MONELLIN SUPERFAMILY PROTEIN"/>
    <property type="match status" value="1"/>
</dbReference>
<dbReference type="InterPro" id="IPR036047">
    <property type="entry name" value="F-box-like_dom_sf"/>
</dbReference>
<proteinExistence type="predicted"/>
<dbReference type="Proteomes" id="UP000187609">
    <property type="component" value="Unassembled WGS sequence"/>
</dbReference>
<dbReference type="STRING" id="49451.A0A314LFY0"/>
<comment type="caution">
    <text evidence="2">The sequence shown here is derived from an EMBL/GenBank/DDBJ whole genome shotgun (WGS) entry which is preliminary data.</text>
</comment>
<dbReference type="SMR" id="A0A314LFY0"/>
<dbReference type="Gene3D" id="1.20.1280.50">
    <property type="match status" value="1"/>
</dbReference>
<dbReference type="Pfam" id="PF12937">
    <property type="entry name" value="F-box-like"/>
    <property type="match status" value="1"/>
</dbReference>
<dbReference type="SUPFAM" id="SSF81383">
    <property type="entry name" value="F-box domain"/>
    <property type="match status" value="1"/>
</dbReference>
<dbReference type="InterPro" id="IPR006462">
    <property type="entry name" value="MS5"/>
</dbReference>
<dbReference type="InterPro" id="IPR001810">
    <property type="entry name" value="F-box_dom"/>
</dbReference>
<evidence type="ECO:0000313" key="3">
    <source>
        <dbReference type="Proteomes" id="UP000187609"/>
    </source>
</evidence>
<organism evidence="2 3">
    <name type="scientific">Nicotiana attenuata</name>
    <name type="common">Coyote tobacco</name>
    <dbReference type="NCBI Taxonomy" id="49451"/>
    <lineage>
        <taxon>Eukaryota</taxon>
        <taxon>Viridiplantae</taxon>
        <taxon>Streptophyta</taxon>
        <taxon>Embryophyta</taxon>
        <taxon>Tracheophyta</taxon>
        <taxon>Spermatophyta</taxon>
        <taxon>Magnoliopsida</taxon>
        <taxon>eudicotyledons</taxon>
        <taxon>Gunneridae</taxon>
        <taxon>Pentapetalae</taxon>
        <taxon>asterids</taxon>
        <taxon>lamiids</taxon>
        <taxon>Solanales</taxon>
        <taxon>Solanaceae</taxon>
        <taxon>Nicotianoideae</taxon>
        <taxon>Nicotianeae</taxon>
        <taxon>Nicotiana</taxon>
    </lineage>
</organism>
<evidence type="ECO:0000313" key="2">
    <source>
        <dbReference type="EMBL" id="OIT40473.1"/>
    </source>
</evidence>
<name>A0A314LFY0_NICAT</name>
<gene>
    <name evidence="2" type="ORF">A4A49_06991</name>
</gene>